<evidence type="ECO:0000313" key="12">
    <source>
        <dbReference type="EMBL" id="ANP72075.1"/>
    </source>
</evidence>
<dbReference type="SUPFAM" id="SSF143631">
    <property type="entry name" value="ApbE-like"/>
    <property type="match status" value="1"/>
</dbReference>
<comment type="cofactor">
    <cofactor evidence="1">
        <name>Mg(2+)</name>
        <dbReference type="ChEBI" id="CHEBI:18420"/>
    </cofactor>
</comment>
<evidence type="ECO:0000256" key="9">
    <source>
        <dbReference type="ARBA" id="ARBA00031306"/>
    </source>
</evidence>
<dbReference type="GO" id="GO:0016740">
    <property type="term" value="F:transferase activity"/>
    <property type="evidence" value="ECO:0007669"/>
    <property type="project" value="UniProtKB-KW"/>
</dbReference>
<comment type="catalytic activity">
    <reaction evidence="10">
        <text>L-threonyl-[protein] + FAD = FMN-L-threonyl-[protein] + AMP + H(+)</text>
        <dbReference type="Rhea" id="RHEA:36847"/>
        <dbReference type="Rhea" id="RHEA-COMP:11060"/>
        <dbReference type="Rhea" id="RHEA-COMP:11061"/>
        <dbReference type="ChEBI" id="CHEBI:15378"/>
        <dbReference type="ChEBI" id="CHEBI:30013"/>
        <dbReference type="ChEBI" id="CHEBI:57692"/>
        <dbReference type="ChEBI" id="CHEBI:74257"/>
        <dbReference type="ChEBI" id="CHEBI:456215"/>
        <dbReference type="EC" id="2.7.1.180"/>
    </reaction>
</comment>
<dbReference type="PANTHER" id="PTHR30040">
    <property type="entry name" value="THIAMINE BIOSYNTHESIS LIPOPROTEIN APBE"/>
    <property type="match status" value="1"/>
</dbReference>
<evidence type="ECO:0000256" key="2">
    <source>
        <dbReference type="ARBA" id="ARBA00011955"/>
    </source>
</evidence>
<evidence type="ECO:0000256" key="6">
    <source>
        <dbReference type="ARBA" id="ARBA00022723"/>
    </source>
</evidence>
<dbReference type="STRING" id="670052.PA27867_1109"/>
<proteinExistence type="predicted"/>
<dbReference type="AlphaFoldDB" id="A0A1B1BHI3"/>
<protein>
    <recommendedName>
        <fullName evidence="3">FAD:protein FMN transferase</fullName>
        <ecNumber evidence="2">2.7.1.180</ecNumber>
    </recommendedName>
    <alternativeName>
        <fullName evidence="9">Flavin transferase</fullName>
    </alternativeName>
</protein>
<keyword evidence="13" id="KW-1185">Reference proteome</keyword>
<evidence type="ECO:0000256" key="10">
    <source>
        <dbReference type="ARBA" id="ARBA00048540"/>
    </source>
</evidence>
<keyword evidence="5" id="KW-0808">Transferase</keyword>
<keyword evidence="8" id="KW-0460">Magnesium</keyword>
<dbReference type="OrthoDB" id="9778595at2"/>
<dbReference type="InterPro" id="IPR003374">
    <property type="entry name" value="ApbE-like_sf"/>
</dbReference>
<dbReference type="EMBL" id="CP016282">
    <property type="protein sequence ID" value="ANP72075.1"/>
    <property type="molecule type" value="Genomic_DNA"/>
</dbReference>
<gene>
    <name evidence="12" type="ORF">PA27867_1109</name>
</gene>
<evidence type="ECO:0000256" key="5">
    <source>
        <dbReference type="ARBA" id="ARBA00022679"/>
    </source>
</evidence>
<feature type="region of interest" description="Disordered" evidence="11">
    <location>
        <begin position="322"/>
        <end position="368"/>
    </location>
</feature>
<dbReference type="Pfam" id="PF02424">
    <property type="entry name" value="ApbE"/>
    <property type="match status" value="1"/>
</dbReference>
<dbReference type="InterPro" id="IPR024932">
    <property type="entry name" value="ApbE"/>
</dbReference>
<dbReference type="PANTHER" id="PTHR30040:SF2">
    <property type="entry name" value="FAD:PROTEIN FMN TRANSFERASE"/>
    <property type="match status" value="1"/>
</dbReference>
<evidence type="ECO:0000313" key="13">
    <source>
        <dbReference type="Proteomes" id="UP000092582"/>
    </source>
</evidence>
<reference evidence="12 13" key="1">
    <citation type="submission" date="2016-06" db="EMBL/GenBank/DDBJ databases">
        <title>Genome sequencing of Cryobacterium arcticum PAMC 27867.</title>
        <authorList>
            <person name="Lee J."/>
            <person name="Kim O.-S."/>
        </authorList>
    </citation>
    <scope>NUCLEOTIDE SEQUENCE [LARGE SCALE GENOMIC DNA]</scope>
    <source>
        <strain evidence="12 13">PAMC 27867</strain>
    </source>
</reference>
<dbReference type="KEGG" id="cart:PA27867_1109"/>
<evidence type="ECO:0000256" key="3">
    <source>
        <dbReference type="ARBA" id="ARBA00016337"/>
    </source>
</evidence>
<organism evidence="12 13">
    <name type="scientific">Cryobacterium arcticum</name>
    <dbReference type="NCBI Taxonomy" id="670052"/>
    <lineage>
        <taxon>Bacteria</taxon>
        <taxon>Bacillati</taxon>
        <taxon>Actinomycetota</taxon>
        <taxon>Actinomycetes</taxon>
        <taxon>Micrococcales</taxon>
        <taxon>Microbacteriaceae</taxon>
        <taxon>Cryobacterium</taxon>
    </lineage>
</organism>
<keyword evidence="6" id="KW-0479">Metal-binding</keyword>
<keyword evidence="4" id="KW-0285">Flavoprotein</keyword>
<dbReference type="EC" id="2.7.1.180" evidence="2"/>
<evidence type="ECO:0000256" key="4">
    <source>
        <dbReference type="ARBA" id="ARBA00022630"/>
    </source>
</evidence>
<evidence type="ECO:0000256" key="11">
    <source>
        <dbReference type="SAM" id="MobiDB-lite"/>
    </source>
</evidence>
<evidence type="ECO:0000256" key="8">
    <source>
        <dbReference type="ARBA" id="ARBA00022842"/>
    </source>
</evidence>
<dbReference type="Proteomes" id="UP000092582">
    <property type="component" value="Chromosome 1"/>
</dbReference>
<dbReference type="PATRIC" id="fig|670052.7.peg.1150"/>
<dbReference type="RefSeq" id="WP_066594302.1">
    <property type="nucleotide sequence ID" value="NZ_CP016282.1"/>
</dbReference>
<feature type="compositionally biased region" description="Basic and acidic residues" evidence="11">
    <location>
        <begin position="332"/>
        <end position="352"/>
    </location>
</feature>
<evidence type="ECO:0000256" key="7">
    <source>
        <dbReference type="ARBA" id="ARBA00022827"/>
    </source>
</evidence>
<sequence length="368" mass="38403">MTHTPTPGTPLTSVSELTPVPVPTAAARTASREWTLWSTSARLVVTDPDQIGLAATLADALLADVDRAASRFRADSELQLAAGRLHAGVEVSNTLADLVRRALASAALTDGDVDPTLGYALDAVGYDRDIRLVEDHGVPVRAVVSRRPGWKSVSLVGNRLRVPAHLALDLGATAKAVAADWTATVISAALGCGVLLSLGGDIATAGPAPAGGWQVRVQDAPADPAATVTLVPGMALATSSTQHRRWTMAGQAQHHILNPRTGRSAEPVWRSVTVAASSCHRANTLSTAAIVRGTAALPWLRQLGAAARLVDANGSVTVLGGWPADPEPVPARSERASAHTLEVRRPSDRPARYQDGTPVGHERRRVVA</sequence>
<keyword evidence="7" id="KW-0274">FAD</keyword>
<dbReference type="Gene3D" id="3.10.520.10">
    <property type="entry name" value="ApbE-like domains"/>
    <property type="match status" value="1"/>
</dbReference>
<dbReference type="GO" id="GO:0046872">
    <property type="term" value="F:metal ion binding"/>
    <property type="evidence" value="ECO:0007669"/>
    <property type="project" value="UniProtKB-KW"/>
</dbReference>
<name>A0A1B1BHI3_9MICO</name>
<evidence type="ECO:0000256" key="1">
    <source>
        <dbReference type="ARBA" id="ARBA00001946"/>
    </source>
</evidence>
<accession>A0A1B1BHI3</accession>
<keyword evidence="12" id="KW-0449">Lipoprotein</keyword>